<proteinExistence type="predicted"/>
<evidence type="ECO:0000313" key="2">
    <source>
        <dbReference type="Proteomes" id="UP000677244"/>
    </source>
</evidence>
<name>A0ABS3YNE7_9BACT</name>
<evidence type="ECO:0000313" key="1">
    <source>
        <dbReference type="EMBL" id="MBO9199411.1"/>
    </source>
</evidence>
<keyword evidence="2" id="KW-1185">Reference proteome</keyword>
<protein>
    <submittedName>
        <fullName evidence="1">Uncharacterized protein</fullName>
    </submittedName>
</protein>
<dbReference type="RefSeq" id="WP_209137477.1">
    <property type="nucleotide sequence ID" value="NZ_JAGHKO010000001.1"/>
</dbReference>
<reference evidence="1 2" key="1">
    <citation type="submission" date="2021-03" db="EMBL/GenBank/DDBJ databases">
        <title>Assistant Professor.</title>
        <authorList>
            <person name="Huq M.A."/>
        </authorList>
    </citation>
    <scope>NUCLEOTIDE SEQUENCE [LARGE SCALE GENOMIC DNA]</scope>
    <source>
        <strain evidence="1 2">MAH-29</strain>
    </source>
</reference>
<organism evidence="1 2">
    <name type="scientific">Niastella soli</name>
    <dbReference type="NCBI Taxonomy" id="2821487"/>
    <lineage>
        <taxon>Bacteria</taxon>
        <taxon>Pseudomonadati</taxon>
        <taxon>Bacteroidota</taxon>
        <taxon>Chitinophagia</taxon>
        <taxon>Chitinophagales</taxon>
        <taxon>Chitinophagaceae</taxon>
        <taxon>Niastella</taxon>
    </lineage>
</organism>
<sequence length="161" mass="18192">MKSRLGVWDSHQTFGACFSTSMGKIYKPNEIDGITGPKIDITLVGASSARYFCSPLQMNTQWSSLYENIPGATISKFVNYYTDNIPITVVDFDQMKTDSLLQKLTIVDDQAMYSGRKTPFLIFFQNAKGQKGILKIKEDKRDGQASDYYVLFDLKMQANPQ</sequence>
<comment type="caution">
    <text evidence="1">The sequence shown here is derived from an EMBL/GenBank/DDBJ whole genome shotgun (WGS) entry which is preliminary data.</text>
</comment>
<gene>
    <name evidence="1" type="ORF">J7I42_03975</name>
</gene>
<dbReference type="Proteomes" id="UP000677244">
    <property type="component" value="Unassembled WGS sequence"/>
</dbReference>
<dbReference type="EMBL" id="JAGHKO010000001">
    <property type="protein sequence ID" value="MBO9199411.1"/>
    <property type="molecule type" value="Genomic_DNA"/>
</dbReference>
<accession>A0ABS3YNE7</accession>